<name>A0ACC0Z5R0_9ROSI</name>
<sequence length="179" mass="19721">MFMEDRYNAARPDSCAPESYRGGNFLDDEKDMACSSSGNFQFLGIHDDLSLLENPKVGSGKSIDPRLVVFLEYFGKLYVRKGDLFKKTFPGIHDEFADFIKRTGTALSLAMKSDGKMRGVRTLQRSLSIGSPRSRAIDGDESPFRLDRFKIRTVVLDGGGQCSSQDGGQPSDTKSGTSK</sequence>
<keyword evidence="2" id="KW-1185">Reference proteome</keyword>
<accession>A0ACC0Z5R0</accession>
<evidence type="ECO:0000313" key="1">
    <source>
        <dbReference type="EMBL" id="KAJ0045268.1"/>
    </source>
</evidence>
<evidence type="ECO:0000313" key="2">
    <source>
        <dbReference type="Proteomes" id="UP001163603"/>
    </source>
</evidence>
<comment type="caution">
    <text evidence="1">The sequence shown here is derived from an EMBL/GenBank/DDBJ whole genome shotgun (WGS) entry which is preliminary data.</text>
</comment>
<dbReference type="Proteomes" id="UP001163603">
    <property type="component" value="Chromosome 3"/>
</dbReference>
<proteinExistence type="predicted"/>
<reference evidence="2" key="1">
    <citation type="journal article" date="2023" name="G3 (Bethesda)">
        <title>Genome assembly and association tests identify interacting loci associated with vigor, precocity, and sex in interspecific pistachio rootstocks.</title>
        <authorList>
            <person name="Palmer W."/>
            <person name="Jacygrad E."/>
            <person name="Sagayaradj S."/>
            <person name="Cavanaugh K."/>
            <person name="Han R."/>
            <person name="Bertier L."/>
            <person name="Beede B."/>
            <person name="Kafkas S."/>
            <person name="Golino D."/>
            <person name="Preece J."/>
            <person name="Michelmore R."/>
        </authorList>
    </citation>
    <scope>NUCLEOTIDE SEQUENCE [LARGE SCALE GENOMIC DNA]</scope>
</reference>
<dbReference type="EMBL" id="CM047738">
    <property type="protein sequence ID" value="KAJ0045268.1"/>
    <property type="molecule type" value="Genomic_DNA"/>
</dbReference>
<protein>
    <submittedName>
        <fullName evidence="1">Uncharacterized protein</fullName>
    </submittedName>
</protein>
<gene>
    <name evidence="1" type="ORF">Pint_05874</name>
</gene>
<organism evidence="1 2">
    <name type="scientific">Pistacia integerrima</name>
    <dbReference type="NCBI Taxonomy" id="434235"/>
    <lineage>
        <taxon>Eukaryota</taxon>
        <taxon>Viridiplantae</taxon>
        <taxon>Streptophyta</taxon>
        <taxon>Embryophyta</taxon>
        <taxon>Tracheophyta</taxon>
        <taxon>Spermatophyta</taxon>
        <taxon>Magnoliopsida</taxon>
        <taxon>eudicotyledons</taxon>
        <taxon>Gunneridae</taxon>
        <taxon>Pentapetalae</taxon>
        <taxon>rosids</taxon>
        <taxon>malvids</taxon>
        <taxon>Sapindales</taxon>
        <taxon>Anacardiaceae</taxon>
        <taxon>Pistacia</taxon>
    </lineage>
</organism>